<feature type="region of interest" description="Disordered" evidence="2">
    <location>
        <begin position="1"/>
        <end position="22"/>
    </location>
</feature>
<comment type="similarity">
    <text evidence="1">Belongs to the UPF0337 (CsbD) family.</text>
</comment>
<dbReference type="EMBL" id="CP108264">
    <property type="protein sequence ID" value="WTU77720.1"/>
    <property type="molecule type" value="Genomic_DNA"/>
</dbReference>
<dbReference type="Gene3D" id="1.10.1470.10">
    <property type="entry name" value="YjbJ"/>
    <property type="match status" value="1"/>
</dbReference>
<evidence type="ECO:0000256" key="1">
    <source>
        <dbReference type="ARBA" id="ARBA00009129"/>
    </source>
</evidence>
<gene>
    <name evidence="4" type="ORF">OG327_32860</name>
</gene>
<protein>
    <submittedName>
        <fullName evidence="4">CsbD family protein</fullName>
    </submittedName>
</protein>
<sequence length="57" mass="6452">MSRDEKRRAKAEQVTGKLKEAAGRLVGNKRLTAEGRAERAKGDARQAKEKIKDIFKR</sequence>
<evidence type="ECO:0000313" key="4">
    <source>
        <dbReference type="EMBL" id="WTU77720.1"/>
    </source>
</evidence>
<evidence type="ECO:0000256" key="2">
    <source>
        <dbReference type="SAM" id="MobiDB-lite"/>
    </source>
</evidence>
<dbReference type="AlphaFoldDB" id="A0AAU2JXZ1"/>
<organism evidence="4">
    <name type="scientific">Streptomyces sp. NBC_00049</name>
    <dbReference type="NCBI Taxonomy" id="2903617"/>
    <lineage>
        <taxon>Bacteria</taxon>
        <taxon>Bacillati</taxon>
        <taxon>Actinomycetota</taxon>
        <taxon>Actinomycetes</taxon>
        <taxon>Kitasatosporales</taxon>
        <taxon>Streptomycetaceae</taxon>
        <taxon>Streptomyces</taxon>
    </lineage>
</organism>
<dbReference type="InterPro" id="IPR008462">
    <property type="entry name" value="CsbD"/>
</dbReference>
<evidence type="ECO:0000259" key="3">
    <source>
        <dbReference type="Pfam" id="PF05532"/>
    </source>
</evidence>
<feature type="region of interest" description="Disordered" evidence="2">
    <location>
        <begin position="34"/>
        <end position="57"/>
    </location>
</feature>
<name>A0AAU2JXZ1_9ACTN</name>
<feature type="domain" description="CsbD-like" evidence="3">
    <location>
        <begin position="8"/>
        <end position="56"/>
    </location>
</feature>
<reference evidence="4" key="1">
    <citation type="submission" date="2022-10" db="EMBL/GenBank/DDBJ databases">
        <title>The complete genomes of actinobacterial strains from the NBC collection.</title>
        <authorList>
            <person name="Joergensen T.S."/>
            <person name="Alvarez Arevalo M."/>
            <person name="Sterndorff E.B."/>
            <person name="Faurdal D."/>
            <person name="Vuksanovic O."/>
            <person name="Mourched A.-S."/>
            <person name="Charusanti P."/>
            <person name="Shaw S."/>
            <person name="Blin K."/>
            <person name="Weber T."/>
        </authorList>
    </citation>
    <scope>NUCLEOTIDE SEQUENCE</scope>
    <source>
        <strain evidence="4">NBC_00049</strain>
    </source>
</reference>
<accession>A0AAU2JXZ1</accession>
<dbReference type="Pfam" id="PF05532">
    <property type="entry name" value="CsbD"/>
    <property type="match status" value="1"/>
</dbReference>
<dbReference type="SUPFAM" id="SSF69047">
    <property type="entry name" value="Hypothetical protein YjbJ"/>
    <property type="match status" value="1"/>
</dbReference>
<dbReference type="InterPro" id="IPR036629">
    <property type="entry name" value="YjbJ_sf"/>
</dbReference>
<proteinExistence type="inferred from homology"/>